<dbReference type="InterPro" id="IPR000843">
    <property type="entry name" value="HTH_LacI"/>
</dbReference>
<sequence>MTTIYDIARRAGVSATTVSKVLNGYPDVSAKTREKVQRITNELGYQPSAAARGLVTRRSMSIGVFFQDESGMGFRHPFLHDIIASFQDVVGASGYDVLFFSPTNGSKTPQGFEARARHRDVDGLFLLGVPRTSPGLTSLSRSRIPIISVDLDLLGSRASYLVSDNIGGARVAVSHLAELGHRYIGFVGDRTGTKPGHDRTLGYHQAMQELGLPFRAEWVLEGDFTEESGYEAMQRMLALPEMPTAVFFASDMMAIGAMRALREAGLTPGDDVSLIGFDDVQLAAYVTPALTTIRQNKEEMGRMAGHELLELMQNPNKPPAVLTVPIELVVRSSVKRIGIGSTPQLSTSLHRA</sequence>
<proteinExistence type="predicted"/>
<keyword evidence="7" id="KW-1185">Reference proteome</keyword>
<dbReference type="SUPFAM" id="SSF47413">
    <property type="entry name" value="lambda repressor-like DNA-binding domains"/>
    <property type="match status" value="1"/>
</dbReference>
<gene>
    <name evidence="5" type="ORF">Heshes_07330</name>
    <name evidence="6" type="ORF">SAMN04489725_1173</name>
</gene>
<dbReference type="PANTHER" id="PTHR30146:SF109">
    <property type="entry name" value="HTH-TYPE TRANSCRIPTIONAL REGULATOR GALS"/>
    <property type="match status" value="1"/>
</dbReference>
<dbReference type="Pfam" id="PF00356">
    <property type="entry name" value="LacI"/>
    <property type="match status" value="1"/>
</dbReference>
<dbReference type="CDD" id="cd06267">
    <property type="entry name" value="PBP1_LacI_sugar_binding-like"/>
    <property type="match status" value="1"/>
</dbReference>
<keyword evidence="2" id="KW-0238">DNA-binding</keyword>
<evidence type="ECO:0000313" key="5">
    <source>
        <dbReference type="EMBL" id="GLV13049.1"/>
    </source>
</evidence>
<dbReference type="GO" id="GO:0000976">
    <property type="term" value="F:transcription cis-regulatory region binding"/>
    <property type="evidence" value="ECO:0007669"/>
    <property type="project" value="TreeGrafter"/>
</dbReference>
<dbReference type="RefSeq" id="WP_040290324.1">
    <property type="nucleotide sequence ID" value="NZ_BSRA01000003.1"/>
</dbReference>
<name>A0A1H2WVG4_9BACL</name>
<dbReference type="CDD" id="cd01392">
    <property type="entry name" value="HTH_LacI"/>
    <property type="match status" value="1"/>
</dbReference>
<dbReference type="InterPro" id="IPR028082">
    <property type="entry name" value="Peripla_BP_I"/>
</dbReference>
<dbReference type="EMBL" id="BSRA01000003">
    <property type="protein sequence ID" value="GLV13049.1"/>
    <property type="molecule type" value="Genomic_DNA"/>
</dbReference>
<dbReference type="Proteomes" id="UP000182589">
    <property type="component" value="Unassembled WGS sequence"/>
</dbReference>
<keyword evidence="3" id="KW-0804">Transcription</keyword>
<dbReference type="PRINTS" id="PR00036">
    <property type="entry name" value="HTHLACI"/>
</dbReference>
<evidence type="ECO:0000256" key="2">
    <source>
        <dbReference type="ARBA" id="ARBA00023125"/>
    </source>
</evidence>
<reference evidence="7" key="1">
    <citation type="submission" date="2016-10" db="EMBL/GenBank/DDBJ databases">
        <authorList>
            <person name="Varghese N."/>
        </authorList>
    </citation>
    <scope>NUCLEOTIDE SEQUENCE [LARGE SCALE GENOMIC DNA]</scope>
    <source>
        <strain evidence="7">DSM 12489</strain>
    </source>
</reference>
<reference evidence="6" key="2">
    <citation type="submission" date="2016-10" db="EMBL/GenBank/DDBJ databases">
        <authorList>
            <person name="de Groot N.N."/>
        </authorList>
    </citation>
    <scope>NUCLEOTIDE SEQUENCE [LARGE SCALE GENOMIC DNA]</scope>
    <source>
        <strain evidence="6">DSM 12489</strain>
    </source>
</reference>
<dbReference type="STRING" id="89784.SAMN04489725_1173"/>
<dbReference type="Proteomes" id="UP001157137">
    <property type="component" value="Unassembled WGS sequence"/>
</dbReference>
<dbReference type="PROSITE" id="PS00356">
    <property type="entry name" value="HTH_LACI_1"/>
    <property type="match status" value="1"/>
</dbReference>
<reference evidence="5" key="3">
    <citation type="submission" date="2023-02" db="EMBL/GenBank/DDBJ databases">
        <title>Proposal of a novel subspecies: Alicyclobacillus hesperidum subspecies aegle.</title>
        <authorList>
            <person name="Goto K."/>
            <person name="Fujii T."/>
            <person name="Yasui K."/>
            <person name="Mochida K."/>
            <person name="Kato-Tanaka Y."/>
            <person name="Morohoshi S."/>
            <person name="An S.Y."/>
            <person name="Kasai H."/>
            <person name="Yokota A."/>
        </authorList>
    </citation>
    <scope>NUCLEOTIDE SEQUENCE</scope>
    <source>
        <strain evidence="5">DSM 12766</strain>
    </source>
</reference>
<dbReference type="EMBL" id="FNOJ01000017">
    <property type="protein sequence ID" value="SDW84653.1"/>
    <property type="molecule type" value="Genomic_DNA"/>
</dbReference>
<evidence type="ECO:0000259" key="4">
    <source>
        <dbReference type="PROSITE" id="PS50932"/>
    </source>
</evidence>
<dbReference type="InterPro" id="IPR046335">
    <property type="entry name" value="LacI/GalR-like_sensor"/>
</dbReference>
<organism evidence="6 7">
    <name type="scientific">Alicyclobacillus hesperidum</name>
    <dbReference type="NCBI Taxonomy" id="89784"/>
    <lineage>
        <taxon>Bacteria</taxon>
        <taxon>Bacillati</taxon>
        <taxon>Bacillota</taxon>
        <taxon>Bacilli</taxon>
        <taxon>Bacillales</taxon>
        <taxon>Alicyclobacillaceae</taxon>
        <taxon>Alicyclobacillus</taxon>
    </lineage>
</organism>
<dbReference type="AlphaFoldDB" id="A0A1H2WVG4"/>
<dbReference type="SUPFAM" id="SSF53822">
    <property type="entry name" value="Periplasmic binding protein-like I"/>
    <property type="match status" value="1"/>
</dbReference>
<dbReference type="Pfam" id="PF13377">
    <property type="entry name" value="Peripla_BP_3"/>
    <property type="match status" value="1"/>
</dbReference>
<feature type="domain" description="HTH lacI-type" evidence="4">
    <location>
        <begin position="2"/>
        <end position="56"/>
    </location>
</feature>
<dbReference type="PANTHER" id="PTHR30146">
    <property type="entry name" value="LACI-RELATED TRANSCRIPTIONAL REPRESSOR"/>
    <property type="match status" value="1"/>
</dbReference>
<protein>
    <submittedName>
        <fullName evidence="5">LacI family transcriptional regulator</fullName>
    </submittedName>
    <submittedName>
        <fullName evidence="6">Transcriptional regulator, LacI family</fullName>
    </submittedName>
</protein>
<dbReference type="GO" id="GO:0003700">
    <property type="term" value="F:DNA-binding transcription factor activity"/>
    <property type="evidence" value="ECO:0007669"/>
    <property type="project" value="TreeGrafter"/>
</dbReference>
<evidence type="ECO:0000256" key="3">
    <source>
        <dbReference type="ARBA" id="ARBA00023163"/>
    </source>
</evidence>
<keyword evidence="1" id="KW-0805">Transcription regulation</keyword>
<evidence type="ECO:0000313" key="6">
    <source>
        <dbReference type="EMBL" id="SDW84653.1"/>
    </source>
</evidence>
<dbReference type="Gene3D" id="1.10.260.40">
    <property type="entry name" value="lambda repressor-like DNA-binding domains"/>
    <property type="match status" value="1"/>
</dbReference>
<dbReference type="PROSITE" id="PS50932">
    <property type="entry name" value="HTH_LACI_2"/>
    <property type="match status" value="1"/>
</dbReference>
<accession>A0A1H2WVG4</accession>
<dbReference type="Gene3D" id="3.40.50.2300">
    <property type="match status" value="2"/>
</dbReference>
<evidence type="ECO:0000256" key="1">
    <source>
        <dbReference type="ARBA" id="ARBA00023015"/>
    </source>
</evidence>
<dbReference type="InterPro" id="IPR010982">
    <property type="entry name" value="Lambda_DNA-bd_dom_sf"/>
</dbReference>
<evidence type="ECO:0000313" key="7">
    <source>
        <dbReference type="Proteomes" id="UP000182589"/>
    </source>
</evidence>
<dbReference type="SMART" id="SM00354">
    <property type="entry name" value="HTH_LACI"/>
    <property type="match status" value="1"/>
</dbReference>